<protein>
    <submittedName>
        <fullName evidence="1">DUF2953 domain-containing protein</fullName>
    </submittedName>
</protein>
<dbReference type="Proteomes" id="UP000308230">
    <property type="component" value="Unassembled WGS sequence"/>
</dbReference>
<reference evidence="1 2" key="1">
    <citation type="submission" date="2019-04" db="EMBL/GenBank/DDBJ databases">
        <title>Bacillus caeni sp. nov., a bacterium isolated from mangrove sediment.</title>
        <authorList>
            <person name="Huang H."/>
            <person name="Mo K."/>
            <person name="Hu Y."/>
        </authorList>
    </citation>
    <scope>NUCLEOTIDE SEQUENCE [LARGE SCALE GENOMIC DNA]</scope>
    <source>
        <strain evidence="1 2">HB172195</strain>
    </source>
</reference>
<dbReference type="RefSeq" id="WP_138122622.1">
    <property type="nucleotide sequence ID" value="NZ_SWLG01000001.1"/>
</dbReference>
<sequence length="207" mass="23285">MLLLSLIVLILFLFILLSLLRLTITINLMHAENDDSLSIRVTALFGIIRYTFTMPLLSFSEEEASVDVESEGSLNNNTVEKANNKISLKTLFKNMEEFQLKIKQIADFHSIVRRFLNHITVHQLHWQTAFGLGDAAATGTAAGIVWTIKGGIVTFVSTYMRLKDEPLLEVRPIFQGVTSFTHLECMISFRLGHAMGAALKIVRSMRT</sequence>
<keyword evidence="2" id="KW-1185">Reference proteome</keyword>
<accession>A0A5R9FA68</accession>
<dbReference type="Pfam" id="PF11167">
    <property type="entry name" value="DUF2953"/>
    <property type="match status" value="1"/>
</dbReference>
<proteinExistence type="predicted"/>
<evidence type="ECO:0000313" key="1">
    <source>
        <dbReference type="EMBL" id="TLS39106.1"/>
    </source>
</evidence>
<organism evidence="1 2">
    <name type="scientific">Exobacillus caeni</name>
    <dbReference type="NCBI Taxonomy" id="2574798"/>
    <lineage>
        <taxon>Bacteria</taxon>
        <taxon>Bacillati</taxon>
        <taxon>Bacillota</taxon>
        <taxon>Bacilli</taxon>
        <taxon>Bacillales</taxon>
        <taxon>Guptibacillaceae</taxon>
        <taxon>Exobacillus</taxon>
    </lineage>
</organism>
<evidence type="ECO:0000313" key="2">
    <source>
        <dbReference type="Proteomes" id="UP000308230"/>
    </source>
</evidence>
<name>A0A5R9FA68_9BACL</name>
<gene>
    <name evidence="1" type="ORF">FCL54_01995</name>
</gene>
<dbReference type="EMBL" id="SWLG01000001">
    <property type="protein sequence ID" value="TLS39106.1"/>
    <property type="molecule type" value="Genomic_DNA"/>
</dbReference>
<dbReference type="InterPro" id="IPR021338">
    <property type="entry name" value="DUF2953"/>
</dbReference>
<dbReference type="OrthoDB" id="1683589at2"/>
<comment type="caution">
    <text evidence="1">The sequence shown here is derived from an EMBL/GenBank/DDBJ whole genome shotgun (WGS) entry which is preliminary data.</text>
</comment>
<dbReference type="AlphaFoldDB" id="A0A5R9FA68"/>